<keyword evidence="2" id="KW-1185">Reference proteome</keyword>
<name>A0A835KTK4_9POAL</name>
<dbReference type="SUPFAM" id="SSF50630">
    <property type="entry name" value="Acid proteases"/>
    <property type="match status" value="1"/>
</dbReference>
<evidence type="ECO:0008006" key="3">
    <source>
        <dbReference type="Google" id="ProtNLM"/>
    </source>
</evidence>
<dbReference type="InterPro" id="IPR021109">
    <property type="entry name" value="Peptidase_aspartic_dom_sf"/>
</dbReference>
<evidence type="ECO:0000313" key="1">
    <source>
        <dbReference type="EMBL" id="KAF8779186.1"/>
    </source>
</evidence>
<dbReference type="Gene3D" id="2.40.70.10">
    <property type="entry name" value="Acid Proteases"/>
    <property type="match status" value="1"/>
</dbReference>
<dbReference type="Proteomes" id="UP000636709">
    <property type="component" value="Unassembled WGS sequence"/>
</dbReference>
<comment type="caution">
    <text evidence="1">The sequence shown here is derived from an EMBL/GenBank/DDBJ whole genome shotgun (WGS) entry which is preliminary data.</text>
</comment>
<accession>A0A835KTK4</accession>
<evidence type="ECO:0000313" key="2">
    <source>
        <dbReference type="Proteomes" id="UP000636709"/>
    </source>
</evidence>
<organism evidence="1 2">
    <name type="scientific">Digitaria exilis</name>
    <dbReference type="NCBI Taxonomy" id="1010633"/>
    <lineage>
        <taxon>Eukaryota</taxon>
        <taxon>Viridiplantae</taxon>
        <taxon>Streptophyta</taxon>
        <taxon>Embryophyta</taxon>
        <taxon>Tracheophyta</taxon>
        <taxon>Spermatophyta</taxon>
        <taxon>Magnoliopsida</taxon>
        <taxon>Liliopsida</taxon>
        <taxon>Poales</taxon>
        <taxon>Poaceae</taxon>
        <taxon>PACMAD clade</taxon>
        <taxon>Panicoideae</taxon>
        <taxon>Panicodae</taxon>
        <taxon>Paniceae</taxon>
        <taxon>Anthephorinae</taxon>
        <taxon>Digitaria</taxon>
    </lineage>
</organism>
<sequence>MLGSLVVKISLTFSGGATTNLDVPNGILVNGCLAFADSGLDGTTGVLGNVNQRTFEVLFDTSMGNWQRKAAMASKMEGQGGVEKRRGGENLSVATTGAKTKGQEVCILHRRGQRDSINIRLEERWEPCMDEGPHRQSPTLPPRIPCPLGSRSPLHLAFSPSPLRSVAAHRPAYANLESVVRGVYPCGVRGHDTYLGIGVMVFPYPTVQ</sequence>
<reference evidence="1" key="1">
    <citation type="submission" date="2020-07" db="EMBL/GenBank/DDBJ databases">
        <title>Genome sequence and genetic diversity analysis of an under-domesticated orphan crop, white fonio (Digitaria exilis).</title>
        <authorList>
            <person name="Bennetzen J.L."/>
            <person name="Chen S."/>
            <person name="Ma X."/>
            <person name="Wang X."/>
            <person name="Yssel A.E.J."/>
            <person name="Chaluvadi S.R."/>
            <person name="Johnson M."/>
            <person name="Gangashetty P."/>
            <person name="Hamidou F."/>
            <person name="Sanogo M.D."/>
            <person name="Zwaenepoel A."/>
            <person name="Wallace J."/>
            <person name="Van De Peer Y."/>
            <person name="Van Deynze A."/>
        </authorList>
    </citation>
    <scope>NUCLEOTIDE SEQUENCE</scope>
    <source>
        <tissue evidence="1">Leaves</tissue>
    </source>
</reference>
<proteinExistence type="predicted"/>
<dbReference type="AlphaFoldDB" id="A0A835KTK4"/>
<dbReference type="EMBL" id="JACEFO010000186">
    <property type="protein sequence ID" value="KAF8779186.1"/>
    <property type="molecule type" value="Genomic_DNA"/>
</dbReference>
<gene>
    <name evidence="1" type="ORF">HU200_002862</name>
</gene>
<dbReference type="OrthoDB" id="684245at2759"/>
<protein>
    <recommendedName>
        <fullName evidence="3">Xylanase inhibitor N-terminal domain-containing protein</fullName>
    </recommendedName>
</protein>